<feature type="compositionally biased region" description="Basic residues" evidence="6">
    <location>
        <begin position="454"/>
        <end position="476"/>
    </location>
</feature>
<feature type="region of interest" description="Disordered" evidence="6">
    <location>
        <begin position="409"/>
        <end position="476"/>
    </location>
</feature>
<keyword evidence="5" id="KW-0539">Nucleus</keyword>
<evidence type="ECO:0000256" key="2">
    <source>
        <dbReference type="ARBA" id="ARBA00023015"/>
    </source>
</evidence>
<dbReference type="VEuPathDB" id="VectorBase:AALB006390"/>
<feature type="compositionally biased region" description="Polar residues" evidence="6">
    <location>
        <begin position="125"/>
        <end position="137"/>
    </location>
</feature>
<dbReference type="CDD" id="cd22004">
    <property type="entry name" value="HMG-box_SOX"/>
    <property type="match status" value="1"/>
</dbReference>
<dbReference type="PRINTS" id="PR00886">
    <property type="entry name" value="HIGHMOBLTY12"/>
</dbReference>
<dbReference type="VEuPathDB" id="VectorBase:AALB20_026057"/>
<evidence type="ECO:0000313" key="7">
    <source>
        <dbReference type="EnsemblMetazoa" id="AALB006390-PA"/>
    </source>
</evidence>
<feature type="compositionally biased region" description="Low complexity" evidence="6">
    <location>
        <begin position="181"/>
        <end position="195"/>
    </location>
</feature>
<dbReference type="SMART" id="SM00398">
    <property type="entry name" value="HMG"/>
    <property type="match status" value="1"/>
</dbReference>
<evidence type="ECO:0000256" key="4">
    <source>
        <dbReference type="ARBA" id="ARBA00023163"/>
    </source>
</evidence>
<keyword evidence="2" id="KW-0805">Transcription regulation</keyword>
<keyword evidence="3" id="KW-0238">DNA-binding</keyword>
<sequence>MASATTNRACRRSAATRYRPLPKKKREYIKRPMNAFMVWAQTARPMIAGREPKMQNAEISKHLGTLWRQLSAEEKNPFVKRAEELREQHKKQYPDYKYQPRRKQAAKAAAAAAVAAATAQDKRPQSQPHQQHTSGQRSPGAPGSGNELEQQQQQYGGRMSSPVRGHGTRRAVNGSGRRRPTPYTNNRTAEITTSTPAPPPTTIWTVEYGHPAAVAVAPEPEQPTTGYHPPPAVTPHAQCQWVVPLVAGSPGDPVPDANGGCRGTDPVVATTGTTPGKHPDAAGGWDLLAPKHVRQQLLMQSGSYVGTGSSFSTLLQAVGRPNTTNGTVGGSEPMVSCYLHAGSTGTPSTDGSSPDLMQTLRYSPPYEQAQPYGVAAPPYGMVPASAPATTTSTTGPPVTNYLPMQPVPMMPMSGHFPPPPATTGRNDYQPMNAGPQQQQQQHSPFHLHQQQQHHSQHHHHQQQQQQQHHHHHPPSM</sequence>
<accession>A0A182FIP5</accession>
<dbReference type="InterPro" id="IPR009071">
    <property type="entry name" value="HMG_box_dom"/>
</dbReference>
<dbReference type="GO" id="GO:0005634">
    <property type="term" value="C:nucleus"/>
    <property type="evidence" value="ECO:0007669"/>
    <property type="project" value="UniProtKB-SubCell"/>
</dbReference>
<dbReference type="GO" id="GO:0000978">
    <property type="term" value="F:RNA polymerase II cis-regulatory region sequence-specific DNA binding"/>
    <property type="evidence" value="ECO:0007669"/>
    <property type="project" value="TreeGrafter"/>
</dbReference>
<dbReference type="InterPro" id="IPR036910">
    <property type="entry name" value="HMG_box_dom_sf"/>
</dbReference>
<name>A0A182FIP5_ANOAL</name>
<dbReference type="EnsemblMetazoa" id="AALB006390-RA">
    <property type="protein sequence ID" value="AALB006390-PA"/>
    <property type="gene ID" value="AALB006390"/>
</dbReference>
<evidence type="ECO:0000256" key="1">
    <source>
        <dbReference type="ARBA" id="ARBA00004123"/>
    </source>
</evidence>
<evidence type="ECO:0000313" key="8">
    <source>
        <dbReference type="Proteomes" id="UP000069272"/>
    </source>
</evidence>
<dbReference type="InterPro" id="IPR050917">
    <property type="entry name" value="SOX_TF"/>
</dbReference>
<organism evidence="7 8">
    <name type="scientific">Anopheles albimanus</name>
    <name type="common">New world malaria mosquito</name>
    <dbReference type="NCBI Taxonomy" id="7167"/>
    <lineage>
        <taxon>Eukaryota</taxon>
        <taxon>Metazoa</taxon>
        <taxon>Ecdysozoa</taxon>
        <taxon>Arthropoda</taxon>
        <taxon>Hexapoda</taxon>
        <taxon>Insecta</taxon>
        <taxon>Pterygota</taxon>
        <taxon>Neoptera</taxon>
        <taxon>Endopterygota</taxon>
        <taxon>Diptera</taxon>
        <taxon>Nematocera</taxon>
        <taxon>Culicoidea</taxon>
        <taxon>Culicidae</taxon>
        <taxon>Anophelinae</taxon>
        <taxon>Anopheles</taxon>
    </lineage>
</organism>
<dbReference type="SUPFAM" id="SSF47095">
    <property type="entry name" value="HMG-box"/>
    <property type="match status" value="1"/>
</dbReference>
<dbReference type="GO" id="GO:0000981">
    <property type="term" value="F:DNA-binding transcription factor activity, RNA polymerase II-specific"/>
    <property type="evidence" value="ECO:0007669"/>
    <property type="project" value="TreeGrafter"/>
</dbReference>
<dbReference type="FunFam" id="1.10.30.10:FF:000002">
    <property type="entry name" value="transcription factor Sox-2"/>
    <property type="match status" value="1"/>
</dbReference>
<reference evidence="7 8" key="1">
    <citation type="journal article" date="2017" name="G3 (Bethesda)">
        <title>The Physical Genome Mapping of Anopheles albimanus Corrected Scaffold Misassemblies and Identified Interarm Rearrangements in Genus Anopheles.</title>
        <authorList>
            <person name="Artemov G.N."/>
            <person name="Peery A.N."/>
            <person name="Jiang X."/>
            <person name="Tu Z."/>
            <person name="Stegniy V.N."/>
            <person name="Sharakhova M.V."/>
            <person name="Sharakhov I.V."/>
        </authorList>
    </citation>
    <scope>NUCLEOTIDE SEQUENCE [LARGE SCALE GENOMIC DNA]</scope>
    <source>
        <strain evidence="7 8">ALBI9_A</strain>
    </source>
</reference>
<dbReference type="Proteomes" id="UP000069272">
    <property type="component" value="Chromosome X"/>
</dbReference>
<dbReference type="Gene3D" id="1.10.30.10">
    <property type="entry name" value="High mobility group box domain"/>
    <property type="match status" value="1"/>
</dbReference>
<reference evidence="7" key="2">
    <citation type="submission" date="2022-08" db="UniProtKB">
        <authorList>
            <consortium name="EnsemblMetazoa"/>
        </authorList>
    </citation>
    <scope>IDENTIFICATION</scope>
    <source>
        <strain evidence="7">STECLA/ALBI9_A</strain>
    </source>
</reference>
<dbReference type="PANTHER" id="PTHR45803:SF5">
    <property type="entry name" value="SOX100B"/>
    <property type="match status" value="1"/>
</dbReference>
<dbReference type="PANTHER" id="PTHR45803">
    <property type="entry name" value="SOX100B"/>
    <property type="match status" value="1"/>
</dbReference>
<dbReference type="Pfam" id="PF00505">
    <property type="entry name" value="HMG_box"/>
    <property type="match status" value="1"/>
</dbReference>
<comment type="subcellular location">
    <subcellularLocation>
        <location evidence="1">Nucleus</location>
    </subcellularLocation>
</comment>
<protein>
    <submittedName>
        <fullName evidence="7">Uncharacterized protein</fullName>
    </submittedName>
</protein>
<evidence type="ECO:0000256" key="5">
    <source>
        <dbReference type="ARBA" id="ARBA00023242"/>
    </source>
</evidence>
<feature type="region of interest" description="Disordered" evidence="6">
    <location>
        <begin position="90"/>
        <end position="200"/>
    </location>
</feature>
<evidence type="ECO:0000256" key="3">
    <source>
        <dbReference type="ARBA" id="ARBA00023125"/>
    </source>
</evidence>
<feature type="compositionally biased region" description="Low complexity" evidence="6">
    <location>
        <begin position="436"/>
        <end position="453"/>
    </location>
</feature>
<feature type="compositionally biased region" description="Low complexity" evidence="6">
    <location>
        <begin position="106"/>
        <end position="119"/>
    </location>
</feature>
<evidence type="ECO:0000256" key="6">
    <source>
        <dbReference type="SAM" id="MobiDB-lite"/>
    </source>
</evidence>
<dbReference type="AlphaFoldDB" id="A0A182FIP5"/>
<keyword evidence="4" id="KW-0804">Transcription</keyword>
<keyword evidence="8" id="KW-1185">Reference proteome</keyword>
<dbReference type="STRING" id="7167.A0A182FIP5"/>
<dbReference type="PROSITE" id="PS50118">
    <property type="entry name" value="HMG_BOX_2"/>
    <property type="match status" value="1"/>
</dbReference>
<proteinExistence type="predicted"/>